<protein>
    <recommendedName>
        <fullName evidence="3">Recombinase zinc beta ribbon domain-containing protein</fullName>
    </recommendedName>
</protein>
<evidence type="ECO:0008006" key="3">
    <source>
        <dbReference type="Google" id="ProtNLM"/>
    </source>
</evidence>
<name>A0ABV8G3J5_9ACTN</name>
<dbReference type="Proteomes" id="UP001595851">
    <property type="component" value="Unassembled WGS sequence"/>
</dbReference>
<proteinExistence type="predicted"/>
<dbReference type="RefSeq" id="WP_379528638.1">
    <property type="nucleotide sequence ID" value="NZ_JBHSBI010000006.1"/>
</dbReference>
<accession>A0ABV8G3J5</accession>
<keyword evidence="2" id="KW-1185">Reference proteome</keyword>
<organism evidence="1 2">
    <name type="scientific">Nonomuraea purpurea</name>
    <dbReference type="NCBI Taxonomy" id="1849276"/>
    <lineage>
        <taxon>Bacteria</taxon>
        <taxon>Bacillati</taxon>
        <taxon>Actinomycetota</taxon>
        <taxon>Actinomycetes</taxon>
        <taxon>Streptosporangiales</taxon>
        <taxon>Streptosporangiaceae</taxon>
        <taxon>Nonomuraea</taxon>
    </lineage>
</organism>
<comment type="caution">
    <text evidence="1">The sequence shown here is derived from an EMBL/GenBank/DDBJ whole genome shotgun (WGS) entry which is preliminary data.</text>
</comment>
<reference evidence="2" key="1">
    <citation type="journal article" date="2019" name="Int. J. Syst. Evol. Microbiol.">
        <title>The Global Catalogue of Microorganisms (GCM) 10K type strain sequencing project: providing services to taxonomists for standard genome sequencing and annotation.</title>
        <authorList>
            <consortium name="The Broad Institute Genomics Platform"/>
            <consortium name="The Broad Institute Genome Sequencing Center for Infectious Disease"/>
            <person name="Wu L."/>
            <person name="Ma J."/>
        </authorList>
    </citation>
    <scope>NUCLEOTIDE SEQUENCE [LARGE SCALE GENOMIC DNA]</scope>
    <source>
        <strain evidence="2">TBRC 1276</strain>
    </source>
</reference>
<gene>
    <name evidence="1" type="ORF">ACFOY2_15225</name>
</gene>
<sequence>MTADVGLTIDDAISTMRNFRRTELDVAPESGIPDESDSPYIGEGFLRCARCEGAVVVDSQDVGWYTTSRFYRCPAPGCGRRAPVSEVDAELESLTRQYLAEPTVGEAWRAERLAKMDHWIAVGRTVLPWCCDQRRRRELSRRLGKRQRMYVNAPKEQLFWFGTTLAGLIIDRVLTAGNSMKGRSLAELHSADREWISCYRSLEPWRRRELRRAVGGRGQLKKIDDEWEWLQNRVLGLLQETDWFYSGPPSRLPTEQRTMNEPWSQSPGVMGRERRALMMWALGARGSAVRLVVALDAAPQKRVQVVPAGETT</sequence>
<evidence type="ECO:0000313" key="2">
    <source>
        <dbReference type="Proteomes" id="UP001595851"/>
    </source>
</evidence>
<dbReference type="EMBL" id="JBHSBI010000006">
    <property type="protein sequence ID" value="MFC4008581.1"/>
    <property type="molecule type" value="Genomic_DNA"/>
</dbReference>
<evidence type="ECO:0000313" key="1">
    <source>
        <dbReference type="EMBL" id="MFC4008581.1"/>
    </source>
</evidence>